<gene>
    <name evidence="5" type="ORF">EDC65_3272</name>
</gene>
<comment type="caution">
    <text evidence="5">The sequence shown here is derived from an EMBL/GenBank/DDBJ whole genome shotgun (WGS) entry which is preliminary data.</text>
</comment>
<evidence type="ECO:0000259" key="4">
    <source>
        <dbReference type="Pfam" id="PF01965"/>
    </source>
</evidence>
<dbReference type="GO" id="GO:0019172">
    <property type="term" value="F:glyoxalase III activity"/>
    <property type="evidence" value="ECO:0007669"/>
    <property type="project" value="TreeGrafter"/>
</dbReference>
<dbReference type="AlphaFoldDB" id="A0A3N1KZ53"/>
<evidence type="ECO:0000256" key="2">
    <source>
        <dbReference type="ARBA" id="ARBA00023239"/>
    </source>
</evidence>
<dbReference type="InterPro" id="IPR050325">
    <property type="entry name" value="Prot/Nucl_acid_deglycase"/>
</dbReference>
<keyword evidence="2" id="KW-0456">Lyase</keyword>
<accession>A0A3N1KZ53</accession>
<evidence type="ECO:0000256" key="1">
    <source>
        <dbReference type="ARBA" id="ARBA00023016"/>
    </source>
</evidence>
<dbReference type="InterPro" id="IPR029062">
    <property type="entry name" value="Class_I_gatase-like"/>
</dbReference>
<dbReference type="Proteomes" id="UP000278222">
    <property type="component" value="Unassembled WGS sequence"/>
</dbReference>
<evidence type="ECO:0000256" key="3">
    <source>
        <dbReference type="ARBA" id="ARBA00038493"/>
    </source>
</evidence>
<dbReference type="Pfam" id="PF01965">
    <property type="entry name" value="DJ-1_PfpI"/>
    <property type="match status" value="1"/>
</dbReference>
<sequence>MTKVLIVLSAADKWTRADGSIYESGVWAQEFVDLDEAFVKAGYQVDLASPGGVIPTMDKKSLDPKVVGDDIADQMRSYLASNAERIEQPLVLANIDTSTYDAVVVPGGHGPVEDLYKDPDMGRVLVEADKRSKVIAAVCHGPAALLAATDADGQWPFAGRRMTSLTDEEEIEFGTADNAPWLLADTLRKKGAHFEQGRNWGTFVVTDGNLMTGQNPQSSSKLAEAVIGALSATRADPAYSGSYPAALK</sequence>
<proteinExistence type="inferred from homology"/>
<feature type="domain" description="DJ-1/PfpI" evidence="4">
    <location>
        <begin position="29"/>
        <end position="227"/>
    </location>
</feature>
<dbReference type="PANTHER" id="PTHR48094:SF11">
    <property type="entry name" value="GLUTATHIONE-INDEPENDENT GLYOXALASE HSP31-RELATED"/>
    <property type="match status" value="1"/>
</dbReference>
<keyword evidence="5" id="KW-0378">Hydrolase</keyword>
<dbReference type="GO" id="GO:0008233">
    <property type="term" value="F:peptidase activity"/>
    <property type="evidence" value="ECO:0007669"/>
    <property type="project" value="UniProtKB-KW"/>
</dbReference>
<dbReference type="GO" id="GO:0019243">
    <property type="term" value="P:methylglyoxal catabolic process to D-lactate via S-lactoyl-glutathione"/>
    <property type="evidence" value="ECO:0007669"/>
    <property type="project" value="TreeGrafter"/>
</dbReference>
<dbReference type="PANTHER" id="PTHR48094">
    <property type="entry name" value="PROTEIN/NUCLEIC ACID DEGLYCASE DJ-1-RELATED"/>
    <property type="match status" value="1"/>
</dbReference>
<reference evidence="5 6" key="1">
    <citation type="submission" date="2018-11" db="EMBL/GenBank/DDBJ databases">
        <title>Genomic Encyclopedia of Type Strains, Phase IV (KMG-IV): sequencing the most valuable type-strain genomes for metagenomic binning, comparative biology and taxonomic classification.</title>
        <authorList>
            <person name="Goeker M."/>
        </authorList>
    </citation>
    <scope>NUCLEOTIDE SEQUENCE [LARGE SCALE GENOMIC DNA]</scope>
    <source>
        <strain evidence="5 6">DSM 5900</strain>
    </source>
</reference>
<dbReference type="GO" id="GO:0005737">
    <property type="term" value="C:cytoplasm"/>
    <property type="evidence" value="ECO:0007669"/>
    <property type="project" value="TreeGrafter"/>
</dbReference>
<dbReference type="InterPro" id="IPR002818">
    <property type="entry name" value="DJ-1/PfpI"/>
</dbReference>
<dbReference type="Gene3D" id="3.40.50.880">
    <property type="match status" value="1"/>
</dbReference>
<name>A0A3N1KZ53_9PROT</name>
<keyword evidence="6" id="KW-1185">Reference proteome</keyword>
<dbReference type="CDD" id="cd03141">
    <property type="entry name" value="GATase1_Hsp31_like"/>
    <property type="match status" value="1"/>
</dbReference>
<keyword evidence="5" id="KW-0645">Protease</keyword>
<dbReference type="EMBL" id="RJKX01000015">
    <property type="protein sequence ID" value="ROP83930.1"/>
    <property type="molecule type" value="Genomic_DNA"/>
</dbReference>
<dbReference type="SUPFAM" id="SSF52317">
    <property type="entry name" value="Class I glutamine amidotransferase-like"/>
    <property type="match status" value="1"/>
</dbReference>
<organism evidence="5 6">
    <name type="scientific">Stella humosa</name>
    <dbReference type="NCBI Taxonomy" id="94"/>
    <lineage>
        <taxon>Bacteria</taxon>
        <taxon>Pseudomonadati</taxon>
        <taxon>Pseudomonadota</taxon>
        <taxon>Alphaproteobacteria</taxon>
        <taxon>Rhodospirillales</taxon>
        <taxon>Stellaceae</taxon>
        <taxon>Stella</taxon>
    </lineage>
</organism>
<comment type="similarity">
    <text evidence="3">Belongs to the peptidase C56 family. HSP31-like subfamily.</text>
</comment>
<keyword evidence="1" id="KW-0346">Stress response</keyword>
<dbReference type="OrthoDB" id="9792284at2"/>
<dbReference type="GO" id="GO:0006508">
    <property type="term" value="P:proteolysis"/>
    <property type="evidence" value="ECO:0007669"/>
    <property type="project" value="UniProtKB-KW"/>
</dbReference>
<evidence type="ECO:0000313" key="6">
    <source>
        <dbReference type="Proteomes" id="UP000278222"/>
    </source>
</evidence>
<dbReference type="RefSeq" id="WP_123691430.1">
    <property type="nucleotide sequence ID" value="NZ_AP019700.1"/>
</dbReference>
<evidence type="ECO:0000313" key="5">
    <source>
        <dbReference type="EMBL" id="ROP83930.1"/>
    </source>
</evidence>
<protein>
    <submittedName>
        <fullName evidence="5">Putative intracellular protease/amidase</fullName>
    </submittedName>
</protein>